<organism evidence="1 2">
    <name type="scientific">Bacillus cereus</name>
    <dbReference type="NCBI Taxonomy" id="1396"/>
    <lineage>
        <taxon>Bacteria</taxon>
        <taxon>Bacillati</taxon>
        <taxon>Bacillota</taxon>
        <taxon>Bacilli</taxon>
        <taxon>Bacillales</taxon>
        <taxon>Bacillaceae</taxon>
        <taxon>Bacillus</taxon>
        <taxon>Bacillus cereus group</taxon>
    </lineage>
</organism>
<dbReference type="AlphaFoldDB" id="A0A9X9F6B6"/>
<accession>A0A9X9F6B6</accession>
<proteinExistence type="predicted"/>
<reference evidence="1 2" key="1">
    <citation type="journal article" date="2019" name="Environ. Microbiol.">
        <title>An active ?-lactamase is a part of an orchestrated cell wall stress resistance network of Bacillus subtilis and related rhizosphere species.</title>
        <authorList>
            <person name="Bucher T."/>
            <person name="Keren-Paz A."/>
            <person name="Hausser J."/>
            <person name="Olender T."/>
            <person name="Cytryn E."/>
            <person name="Kolodkin-Gal I."/>
        </authorList>
    </citation>
    <scope>NUCLEOTIDE SEQUENCE [LARGE SCALE GENOMIC DNA]</scope>
    <source>
        <strain evidence="1 2">I32</strain>
    </source>
</reference>
<dbReference type="EMBL" id="SZOH01000772">
    <property type="protein sequence ID" value="TKJ03872.1"/>
    <property type="molecule type" value="Genomic_DNA"/>
</dbReference>
<feature type="non-terminal residue" evidence="1">
    <location>
        <position position="42"/>
    </location>
</feature>
<protein>
    <submittedName>
        <fullName evidence="1">U32 family peptidase</fullName>
    </submittedName>
</protein>
<evidence type="ECO:0000313" key="1">
    <source>
        <dbReference type="EMBL" id="TKJ03872.1"/>
    </source>
</evidence>
<gene>
    <name evidence="1" type="ORF">FC695_13000</name>
</gene>
<name>A0A9X9F6B6_BACCE</name>
<dbReference type="Proteomes" id="UP000308444">
    <property type="component" value="Unassembled WGS sequence"/>
</dbReference>
<evidence type="ECO:0000313" key="2">
    <source>
        <dbReference type="Proteomes" id="UP000308444"/>
    </source>
</evidence>
<comment type="caution">
    <text evidence="1">The sequence shown here is derived from an EMBL/GenBank/DDBJ whole genome shotgun (WGS) entry which is preliminary data.</text>
</comment>
<sequence length="42" mass="4513">MKKPELLVTPRAVADIEQLAKAGADAVMIGEQKFGLRLAGEF</sequence>